<evidence type="ECO:0000313" key="1">
    <source>
        <dbReference type="EMBL" id="MFD2917914.1"/>
    </source>
</evidence>
<dbReference type="EMBL" id="JBHUOS010000016">
    <property type="protein sequence ID" value="MFD2917914.1"/>
    <property type="molecule type" value="Genomic_DNA"/>
</dbReference>
<comment type="caution">
    <text evidence="1">The sequence shown here is derived from an EMBL/GenBank/DDBJ whole genome shotgun (WGS) entry which is preliminary data.</text>
</comment>
<name>A0ABW5ZXZ9_9FLAO</name>
<evidence type="ECO:0000313" key="2">
    <source>
        <dbReference type="Proteomes" id="UP001597548"/>
    </source>
</evidence>
<gene>
    <name evidence="1" type="ORF">ACFS29_19835</name>
</gene>
<protein>
    <submittedName>
        <fullName evidence="1">Uncharacterized protein</fullName>
    </submittedName>
</protein>
<reference evidence="2" key="1">
    <citation type="journal article" date="2019" name="Int. J. Syst. Evol. Microbiol.">
        <title>The Global Catalogue of Microorganisms (GCM) 10K type strain sequencing project: providing services to taxonomists for standard genome sequencing and annotation.</title>
        <authorList>
            <consortium name="The Broad Institute Genomics Platform"/>
            <consortium name="The Broad Institute Genome Sequencing Center for Infectious Disease"/>
            <person name="Wu L."/>
            <person name="Ma J."/>
        </authorList>
    </citation>
    <scope>NUCLEOTIDE SEQUENCE [LARGE SCALE GENOMIC DNA]</scope>
    <source>
        <strain evidence="2">KCTC 32514</strain>
    </source>
</reference>
<dbReference type="RefSeq" id="WP_194506870.1">
    <property type="nucleotide sequence ID" value="NZ_JADILU010000002.1"/>
</dbReference>
<keyword evidence="2" id="KW-1185">Reference proteome</keyword>
<proteinExistence type="predicted"/>
<organism evidence="1 2">
    <name type="scientific">Psychroserpens luteus</name>
    <dbReference type="NCBI Taxonomy" id="1434066"/>
    <lineage>
        <taxon>Bacteria</taxon>
        <taxon>Pseudomonadati</taxon>
        <taxon>Bacteroidota</taxon>
        <taxon>Flavobacteriia</taxon>
        <taxon>Flavobacteriales</taxon>
        <taxon>Flavobacteriaceae</taxon>
        <taxon>Psychroserpens</taxon>
    </lineage>
</organism>
<sequence length="91" mass="10501">MENHKSFNEVEESIKNELSKLQRPRIEALKLIMENVPEKFVQKLHDNYLGESPTRAVLSAQFHATLDSAEKEELLSILSKKIIDYENNTST</sequence>
<accession>A0ABW5ZXZ9</accession>
<dbReference type="Proteomes" id="UP001597548">
    <property type="component" value="Unassembled WGS sequence"/>
</dbReference>